<comment type="caution">
    <text evidence="1">The sequence shown here is derived from an EMBL/GenBank/DDBJ whole genome shotgun (WGS) entry which is preliminary data.</text>
</comment>
<dbReference type="EMBL" id="CM051401">
    <property type="protein sequence ID" value="KAJ4712816.1"/>
    <property type="molecule type" value="Genomic_DNA"/>
</dbReference>
<accession>A0ACC1XNR6</accession>
<proteinExistence type="predicted"/>
<gene>
    <name evidence="1" type="ORF">OWV82_014994</name>
</gene>
<reference evidence="1 2" key="1">
    <citation type="journal article" date="2023" name="Science">
        <title>Complex scaffold remodeling in plant triterpene biosynthesis.</title>
        <authorList>
            <person name="De La Pena R."/>
            <person name="Hodgson H."/>
            <person name="Liu J.C."/>
            <person name="Stephenson M.J."/>
            <person name="Martin A.C."/>
            <person name="Owen C."/>
            <person name="Harkess A."/>
            <person name="Leebens-Mack J."/>
            <person name="Jimenez L.E."/>
            <person name="Osbourn A."/>
            <person name="Sattely E.S."/>
        </authorList>
    </citation>
    <scope>NUCLEOTIDE SEQUENCE [LARGE SCALE GENOMIC DNA]</scope>
    <source>
        <strain evidence="2">cv. JPN11</strain>
        <tissue evidence="1">Leaf</tissue>
    </source>
</reference>
<organism evidence="1 2">
    <name type="scientific">Melia azedarach</name>
    <name type="common">Chinaberry tree</name>
    <dbReference type="NCBI Taxonomy" id="155640"/>
    <lineage>
        <taxon>Eukaryota</taxon>
        <taxon>Viridiplantae</taxon>
        <taxon>Streptophyta</taxon>
        <taxon>Embryophyta</taxon>
        <taxon>Tracheophyta</taxon>
        <taxon>Spermatophyta</taxon>
        <taxon>Magnoliopsida</taxon>
        <taxon>eudicotyledons</taxon>
        <taxon>Gunneridae</taxon>
        <taxon>Pentapetalae</taxon>
        <taxon>rosids</taxon>
        <taxon>malvids</taxon>
        <taxon>Sapindales</taxon>
        <taxon>Meliaceae</taxon>
        <taxon>Melia</taxon>
    </lineage>
</organism>
<keyword evidence="2" id="KW-1185">Reference proteome</keyword>
<sequence length="401" mass="42445">MANASGLFTPSVPSLRRKVQPSIGIYRSGFCFSEGTFRKVLCSSTIAGSEKSVSSSESRVPRLVSRGCKLVGCGSAAPSLRVSNDDLAKIVETSDEWISVRTGIRNRRILSGKESLTGLAVEAASRALQMAEVDPDEVDLVLMCTSTPEDLFGGAPQVQKALGCKNNPLAYDITAACSGFMLGLISASCHIRGGGFRNVLVIGADALSRFTDWTDRGTCILFGDAAGAVLLQACDIEEDGLLSFDMHSDGEGGRHLNAGIKGNVTDNMLGSNGSVLGFTPQRFAYSCIHMNGKEVFRFAVRVVPQTIESALQKAGLTVSNIDWLLLHQANQRIIDAVATRLEVPSERVISNLENYGNTSAASIPLALDEAVRSGKVKSGHTIAAAGFGAGLTWGSAIIRWG</sequence>
<dbReference type="Proteomes" id="UP001164539">
    <property type="component" value="Chromosome 8"/>
</dbReference>
<protein>
    <submittedName>
        <fullName evidence="1">3-oxoacyl-[acyl-carrier-protein] synthase</fullName>
    </submittedName>
</protein>
<evidence type="ECO:0000313" key="2">
    <source>
        <dbReference type="Proteomes" id="UP001164539"/>
    </source>
</evidence>
<evidence type="ECO:0000313" key="1">
    <source>
        <dbReference type="EMBL" id="KAJ4712816.1"/>
    </source>
</evidence>
<name>A0ACC1XNR6_MELAZ</name>